<comment type="caution">
    <text evidence="7">The sequence shown here is derived from an EMBL/GenBank/DDBJ whole genome shotgun (WGS) entry which is preliminary data.</text>
</comment>
<dbReference type="GO" id="GO:0009086">
    <property type="term" value="P:methionine biosynthetic process"/>
    <property type="evidence" value="ECO:0007669"/>
    <property type="project" value="TreeGrafter"/>
</dbReference>
<name>A0A0F9HD53_9ZZZZ</name>
<comment type="cofactor">
    <cofactor evidence="1">
        <name>FAD</name>
        <dbReference type="ChEBI" id="CHEBI:57692"/>
    </cofactor>
</comment>
<evidence type="ECO:0000256" key="5">
    <source>
        <dbReference type="ARBA" id="ARBA00022827"/>
    </source>
</evidence>
<keyword evidence="6" id="KW-0560">Oxidoreductase</keyword>
<dbReference type="EMBL" id="LAZR01015451">
    <property type="protein sequence ID" value="KKM12973.1"/>
    <property type="molecule type" value="Genomic_DNA"/>
</dbReference>
<dbReference type="GO" id="GO:0004489">
    <property type="term" value="F:methylenetetrahydrofolate reductase [NAD(P)H] activity"/>
    <property type="evidence" value="ECO:0007669"/>
    <property type="project" value="InterPro"/>
</dbReference>
<dbReference type="SUPFAM" id="SSF51730">
    <property type="entry name" value="FAD-linked oxidoreductase"/>
    <property type="match status" value="1"/>
</dbReference>
<keyword evidence="4" id="KW-0285">Flavoprotein</keyword>
<dbReference type="GO" id="GO:0071949">
    <property type="term" value="F:FAD binding"/>
    <property type="evidence" value="ECO:0007669"/>
    <property type="project" value="TreeGrafter"/>
</dbReference>
<evidence type="ECO:0000256" key="3">
    <source>
        <dbReference type="ARBA" id="ARBA00006743"/>
    </source>
</evidence>
<evidence type="ECO:0000256" key="4">
    <source>
        <dbReference type="ARBA" id="ARBA00022630"/>
    </source>
</evidence>
<proteinExistence type="inferred from homology"/>
<organism evidence="7">
    <name type="scientific">marine sediment metagenome</name>
    <dbReference type="NCBI Taxonomy" id="412755"/>
    <lineage>
        <taxon>unclassified sequences</taxon>
        <taxon>metagenomes</taxon>
        <taxon>ecological metagenomes</taxon>
    </lineage>
</organism>
<dbReference type="Pfam" id="PF02219">
    <property type="entry name" value="MTHFR"/>
    <property type="match status" value="1"/>
</dbReference>
<evidence type="ECO:0000256" key="2">
    <source>
        <dbReference type="ARBA" id="ARBA00004777"/>
    </source>
</evidence>
<accession>A0A0F9HD53</accession>
<dbReference type="AlphaFoldDB" id="A0A0F9HD53"/>
<dbReference type="Gene3D" id="3.20.20.220">
    <property type="match status" value="1"/>
</dbReference>
<protein>
    <submittedName>
        <fullName evidence="7">Uncharacterized protein</fullName>
    </submittedName>
</protein>
<dbReference type="PANTHER" id="PTHR45754:SF3">
    <property type="entry name" value="METHYLENETETRAHYDROFOLATE REDUCTASE (NADPH)"/>
    <property type="match status" value="1"/>
</dbReference>
<sequence>MSDTPNRTAVAPDVSAEPATLREKLAAGRFVISAEVDPPHGLRTRKVLQGAAILKDAGIDAINVGDSPTAKVRMSPLAMSVLLQRELGVEIVMHYTTRDRNALAVHSDMVGAHVLGIRNILCLRGDPPSVGGYTDIVGVWDISAVGLMRSLKLLNDGVDWTGKPISGEADFFIGASCDPNADPLEPQLRLMRRKAEAGAQFFMSQNVFDEKVLEGFLDKAQRFGLPIIVGVLPLHNSRHAEFLHKDVPGMQVPDAVRERMRRAGDEDGPKEGQAMARDFLAFCRERCAGVYLVPSFGRYDLAAELVAEIKP</sequence>
<evidence type="ECO:0000256" key="1">
    <source>
        <dbReference type="ARBA" id="ARBA00001974"/>
    </source>
</evidence>
<keyword evidence="5" id="KW-0274">FAD</keyword>
<dbReference type="PANTHER" id="PTHR45754">
    <property type="entry name" value="METHYLENETETRAHYDROFOLATE REDUCTASE"/>
    <property type="match status" value="1"/>
</dbReference>
<dbReference type="UniPathway" id="UPA00193"/>
<comment type="similarity">
    <text evidence="3">Belongs to the methylenetetrahydrofolate reductase family.</text>
</comment>
<gene>
    <name evidence="7" type="ORF">LCGC14_1719500</name>
</gene>
<dbReference type="InterPro" id="IPR029041">
    <property type="entry name" value="FAD-linked_oxidoreductase-like"/>
</dbReference>
<dbReference type="GO" id="GO:0005829">
    <property type="term" value="C:cytosol"/>
    <property type="evidence" value="ECO:0007669"/>
    <property type="project" value="TreeGrafter"/>
</dbReference>
<dbReference type="CDD" id="cd00537">
    <property type="entry name" value="MTHFR"/>
    <property type="match status" value="1"/>
</dbReference>
<dbReference type="GO" id="GO:0035999">
    <property type="term" value="P:tetrahydrofolate interconversion"/>
    <property type="evidence" value="ECO:0007669"/>
    <property type="project" value="UniProtKB-UniPathway"/>
</dbReference>
<evidence type="ECO:0000256" key="6">
    <source>
        <dbReference type="ARBA" id="ARBA00023002"/>
    </source>
</evidence>
<dbReference type="InterPro" id="IPR003171">
    <property type="entry name" value="Mehydrof_redctse-like"/>
</dbReference>
<comment type="pathway">
    <text evidence="2">One-carbon metabolism; tetrahydrofolate interconversion.</text>
</comment>
<reference evidence="7" key="1">
    <citation type="journal article" date="2015" name="Nature">
        <title>Complex archaea that bridge the gap between prokaryotes and eukaryotes.</title>
        <authorList>
            <person name="Spang A."/>
            <person name="Saw J.H."/>
            <person name="Jorgensen S.L."/>
            <person name="Zaremba-Niedzwiedzka K."/>
            <person name="Martijn J."/>
            <person name="Lind A.E."/>
            <person name="van Eijk R."/>
            <person name="Schleper C."/>
            <person name="Guy L."/>
            <person name="Ettema T.J."/>
        </authorList>
    </citation>
    <scope>NUCLEOTIDE SEQUENCE</scope>
</reference>
<evidence type="ECO:0000313" key="7">
    <source>
        <dbReference type="EMBL" id="KKM12973.1"/>
    </source>
</evidence>